<dbReference type="PROSITE" id="PS51762">
    <property type="entry name" value="GH16_2"/>
    <property type="match status" value="1"/>
</dbReference>
<dbReference type="InterPro" id="IPR013320">
    <property type="entry name" value="ConA-like_dom_sf"/>
</dbReference>
<feature type="domain" description="GH16" evidence="1">
    <location>
        <begin position="21"/>
        <end position="263"/>
    </location>
</feature>
<keyword evidence="3" id="KW-1185">Reference proteome</keyword>
<sequence length="422" mass="45997">MVGGHRSRIRQSLLPLATTFWTYILLCLPRVCARNFTLRNEIRGDGFYDSFYWWNYGDPTHGTVDYVSKRESQSLNLSYVDSSTGNFVMRAEDASIASPSSSGRKSIRIHSIDKLQDGIVAMRVKHMPSGCGTWPAFWTCTTSNWPAGGEIDIVEGANDQGPRNLASLHTTAGCTIPAGNSSISTGFTGQTDCQYQPGCSESFSLSNSFGPAFNQNGGGWFVMVRDTSPVSSTSNERDLSSSTTTTTTRLPGPGISIYFYPSSTSSTDLPSFLSTNSTPPFVLTGLNATNPALGGRSGENWGRPAAFFPTTPTPALRAMGSSNTTDLAPSCPMDRYFGEHEIIINLTFCGYWAGETFPYVSTCPKNTTCDEYVRNNPRAFSEARWEIEKLLVYTDGASRIAAPPRIWTLGIGFLLACIIFHC</sequence>
<dbReference type="GO" id="GO:0009251">
    <property type="term" value="P:glucan catabolic process"/>
    <property type="evidence" value="ECO:0007669"/>
    <property type="project" value="TreeGrafter"/>
</dbReference>
<evidence type="ECO:0000259" key="1">
    <source>
        <dbReference type="PROSITE" id="PS51762"/>
    </source>
</evidence>
<dbReference type="Gene3D" id="2.60.120.200">
    <property type="match status" value="1"/>
</dbReference>
<organism evidence="2 3">
    <name type="scientific">Ceraceosorus bombacis</name>
    <dbReference type="NCBI Taxonomy" id="401625"/>
    <lineage>
        <taxon>Eukaryota</taxon>
        <taxon>Fungi</taxon>
        <taxon>Dikarya</taxon>
        <taxon>Basidiomycota</taxon>
        <taxon>Ustilaginomycotina</taxon>
        <taxon>Exobasidiomycetes</taxon>
        <taxon>Ceraceosorales</taxon>
        <taxon>Ceraceosoraceae</taxon>
        <taxon>Ceraceosorus</taxon>
    </lineage>
</organism>
<dbReference type="Proteomes" id="UP000054845">
    <property type="component" value="Unassembled WGS sequence"/>
</dbReference>
<dbReference type="Pfam" id="PF26113">
    <property type="entry name" value="GH16_XgeA"/>
    <property type="match status" value="2"/>
</dbReference>
<dbReference type="PANTHER" id="PTHR10963:SF24">
    <property type="entry name" value="GLYCOSIDASE C21B10.07-RELATED"/>
    <property type="match status" value="1"/>
</dbReference>
<name>A0A0P1BBV1_9BASI</name>
<proteinExistence type="predicted"/>
<dbReference type="PANTHER" id="PTHR10963">
    <property type="entry name" value="GLYCOSYL HYDROLASE-RELATED"/>
    <property type="match status" value="1"/>
</dbReference>
<dbReference type="InterPro" id="IPR000757">
    <property type="entry name" value="Beta-glucanase-like"/>
</dbReference>
<evidence type="ECO:0000313" key="2">
    <source>
        <dbReference type="EMBL" id="CEH13262.1"/>
    </source>
</evidence>
<dbReference type="GO" id="GO:0004553">
    <property type="term" value="F:hydrolase activity, hydrolyzing O-glycosyl compounds"/>
    <property type="evidence" value="ECO:0007669"/>
    <property type="project" value="InterPro"/>
</dbReference>
<dbReference type="OrthoDB" id="192832at2759"/>
<reference evidence="2 3" key="1">
    <citation type="submission" date="2014-09" db="EMBL/GenBank/DDBJ databases">
        <authorList>
            <person name="Magalhaes I.L.F."/>
            <person name="Oliveira U."/>
            <person name="Santos F.R."/>
            <person name="Vidigal T.H.D.A."/>
            <person name="Brescovit A.D."/>
            <person name="Santos A.J."/>
        </authorList>
    </citation>
    <scope>NUCLEOTIDE SEQUENCE [LARGE SCALE GENOMIC DNA]</scope>
</reference>
<dbReference type="EMBL" id="CCYA01000208">
    <property type="protein sequence ID" value="CEH13262.1"/>
    <property type="molecule type" value="Genomic_DNA"/>
</dbReference>
<dbReference type="AlphaFoldDB" id="A0A0P1BBV1"/>
<dbReference type="InterPro" id="IPR050546">
    <property type="entry name" value="Glycosyl_Hydrlase_16"/>
</dbReference>
<evidence type="ECO:0000313" key="3">
    <source>
        <dbReference type="Proteomes" id="UP000054845"/>
    </source>
</evidence>
<accession>A0A0P1BBV1</accession>
<dbReference type="SUPFAM" id="SSF49899">
    <property type="entry name" value="Concanavalin A-like lectins/glucanases"/>
    <property type="match status" value="1"/>
</dbReference>
<dbReference type="STRING" id="401625.A0A0P1BBV1"/>
<protein>
    <recommendedName>
        <fullName evidence="1">GH16 domain-containing protein</fullName>
    </recommendedName>
</protein>